<dbReference type="EMBL" id="JAGQLH010000041">
    <property type="protein sequence ID" value="MCA9385732.1"/>
    <property type="molecule type" value="Genomic_DNA"/>
</dbReference>
<evidence type="ECO:0000313" key="1">
    <source>
        <dbReference type="EMBL" id="MCA9385732.1"/>
    </source>
</evidence>
<reference evidence="1" key="2">
    <citation type="journal article" date="2021" name="Microbiome">
        <title>Successional dynamics and alternative stable states in a saline activated sludge microbial community over 9 years.</title>
        <authorList>
            <person name="Wang Y."/>
            <person name="Ye J."/>
            <person name="Ju F."/>
            <person name="Liu L."/>
            <person name="Boyd J.A."/>
            <person name="Deng Y."/>
            <person name="Parks D.H."/>
            <person name="Jiang X."/>
            <person name="Yin X."/>
            <person name="Woodcroft B.J."/>
            <person name="Tyson G.W."/>
            <person name="Hugenholtz P."/>
            <person name="Polz M.F."/>
            <person name="Zhang T."/>
        </authorList>
    </citation>
    <scope>NUCLEOTIDE SEQUENCE</scope>
    <source>
        <strain evidence="1">HKST-UBA11</strain>
    </source>
</reference>
<accession>A0A955L8N1</accession>
<comment type="caution">
    <text evidence="1">The sequence shown here is derived from an EMBL/GenBank/DDBJ whole genome shotgun (WGS) entry which is preliminary data.</text>
</comment>
<protein>
    <recommendedName>
        <fullName evidence="3">Alpha/beta hydrolase</fullName>
    </recommendedName>
</protein>
<gene>
    <name evidence="1" type="ORF">KC717_03730</name>
</gene>
<name>A0A955L8N1_9BACT</name>
<organism evidence="1 2">
    <name type="scientific">Candidatus Dojkabacteria bacterium</name>
    <dbReference type="NCBI Taxonomy" id="2099670"/>
    <lineage>
        <taxon>Bacteria</taxon>
        <taxon>Candidatus Dojkabacteria</taxon>
    </lineage>
</organism>
<proteinExistence type="predicted"/>
<evidence type="ECO:0008006" key="3">
    <source>
        <dbReference type="Google" id="ProtNLM"/>
    </source>
</evidence>
<reference evidence="1" key="1">
    <citation type="submission" date="2020-04" db="EMBL/GenBank/DDBJ databases">
        <authorList>
            <person name="Zhang T."/>
        </authorList>
    </citation>
    <scope>NUCLEOTIDE SEQUENCE</scope>
    <source>
        <strain evidence="1">HKST-UBA11</strain>
    </source>
</reference>
<evidence type="ECO:0000313" key="2">
    <source>
        <dbReference type="Proteomes" id="UP000754563"/>
    </source>
</evidence>
<sequence>MLQELLDKLPNRIQRRLIYLMASTHKHLNKNRPLEQRLYPTIDLVTFGNEKTEEASENYTIRGFSIDLDGKLQEAHESTDPPPVTLITPENSAIESTIIVMMGHNGKFYQDKMDESIWRQISDVLSHHKSQLAIVQGAEEERSWNHPTVNRHLDDVHSHFVRNGTRPTVIGFSAGGGLVIDKLAQGILPSDEHVFAISPALIDPSNETDRADLIKYMLLGGNSITNIPESLQQLRGSLMAISSSRKDSQLNILLSETDSNLSIQSVLKLIRSMKSHGYLTGVNIHSVRSMRGNGHAISSVFDPNFLNYILTTSTS</sequence>
<dbReference type="AlphaFoldDB" id="A0A955L8N1"/>
<dbReference type="Proteomes" id="UP000754563">
    <property type="component" value="Unassembled WGS sequence"/>
</dbReference>